<dbReference type="GO" id="GO:0046872">
    <property type="term" value="F:metal ion binding"/>
    <property type="evidence" value="ECO:0007669"/>
    <property type="project" value="UniProtKB-KW"/>
</dbReference>
<evidence type="ECO:0000256" key="3">
    <source>
        <dbReference type="ARBA" id="ARBA00012499"/>
    </source>
</evidence>
<dbReference type="InterPro" id="IPR011057">
    <property type="entry name" value="Mss4-like_sf"/>
</dbReference>
<feature type="non-terminal residue" evidence="9">
    <location>
        <position position="1"/>
    </location>
</feature>
<proteinExistence type="inferred from homology"/>
<dbReference type="Pfam" id="PF01641">
    <property type="entry name" value="SelR"/>
    <property type="match status" value="1"/>
</dbReference>
<protein>
    <recommendedName>
        <fullName evidence="3">peptide-methionine (R)-S-oxide reductase</fullName>
        <ecNumber evidence="3">1.8.4.12</ecNumber>
    </recommendedName>
</protein>
<dbReference type="PANTHER" id="PTHR10173:SF52">
    <property type="entry name" value="METHIONINE-R-SULFOXIDE REDUCTASE B1"/>
    <property type="match status" value="1"/>
</dbReference>
<keyword evidence="6" id="KW-0560">Oxidoreductase</keyword>
<dbReference type="FunFam" id="2.170.150.20:FF:000001">
    <property type="entry name" value="Peptide methionine sulfoxide reductase MsrB"/>
    <property type="match status" value="1"/>
</dbReference>
<dbReference type="GO" id="GO:0033743">
    <property type="term" value="F:peptide-methionine (R)-S-oxide reductase activity"/>
    <property type="evidence" value="ECO:0007669"/>
    <property type="project" value="UniProtKB-EC"/>
</dbReference>
<dbReference type="PANTHER" id="PTHR10173">
    <property type="entry name" value="METHIONINE SULFOXIDE REDUCTASE"/>
    <property type="match status" value="1"/>
</dbReference>
<evidence type="ECO:0000256" key="4">
    <source>
        <dbReference type="ARBA" id="ARBA00022723"/>
    </source>
</evidence>
<evidence type="ECO:0000256" key="1">
    <source>
        <dbReference type="ARBA" id="ARBA00001947"/>
    </source>
</evidence>
<dbReference type="NCBIfam" id="TIGR00357">
    <property type="entry name" value="peptide-methionine (R)-S-oxide reductase MsrB"/>
    <property type="match status" value="1"/>
</dbReference>
<name>A0A381RAG5_9ZZZZ</name>
<comment type="similarity">
    <text evidence="2">Belongs to the MsrB Met sulfoxide reductase family.</text>
</comment>
<dbReference type="PROSITE" id="PS51790">
    <property type="entry name" value="MSRB"/>
    <property type="match status" value="1"/>
</dbReference>
<dbReference type="SUPFAM" id="SSF51316">
    <property type="entry name" value="Mss4-like"/>
    <property type="match status" value="1"/>
</dbReference>
<comment type="catalytic activity">
    <reaction evidence="7">
        <text>L-methionyl-[protein] + [thioredoxin]-disulfide + H2O = L-methionyl-(R)-S-oxide-[protein] + [thioredoxin]-dithiol</text>
        <dbReference type="Rhea" id="RHEA:24164"/>
        <dbReference type="Rhea" id="RHEA-COMP:10698"/>
        <dbReference type="Rhea" id="RHEA-COMP:10700"/>
        <dbReference type="Rhea" id="RHEA-COMP:12313"/>
        <dbReference type="Rhea" id="RHEA-COMP:12314"/>
        <dbReference type="ChEBI" id="CHEBI:15377"/>
        <dbReference type="ChEBI" id="CHEBI:16044"/>
        <dbReference type="ChEBI" id="CHEBI:29950"/>
        <dbReference type="ChEBI" id="CHEBI:45764"/>
        <dbReference type="ChEBI" id="CHEBI:50058"/>
        <dbReference type="EC" id="1.8.4.12"/>
    </reaction>
</comment>
<evidence type="ECO:0000313" key="9">
    <source>
        <dbReference type="EMBL" id="SUZ88204.1"/>
    </source>
</evidence>
<dbReference type="InterPro" id="IPR028427">
    <property type="entry name" value="Met_Sox_Rdtase_MsrB"/>
</dbReference>
<evidence type="ECO:0000256" key="2">
    <source>
        <dbReference type="ARBA" id="ARBA00007174"/>
    </source>
</evidence>
<keyword evidence="4" id="KW-0479">Metal-binding</keyword>
<comment type="cofactor">
    <cofactor evidence="1">
        <name>Zn(2+)</name>
        <dbReference type="ChEBI" id="CHEBI:29105"/>
    </cofactor>
</comment>
<dbReference type="GO" id="GO:0006979">
    <property type="term" value="P:response to oxidative stress"/>
    <property type="evidence" value="ECO:0007669"/>
    <property type="project" value="InterPro"/>
</dbReference>
<evidence type="ECO:0000256" key="5">
    <source>
        <dbReference type="ARBA" id="ARBA00022833"/>
    </source>
</evidence>
<evidence type="ECO:0000259" key="8">
    <source>
        <dbReference type="PROSITE" id="PS51790"/>
    </source>
</evidence>
<dbReference type="AlphaFoldDB" id="A0A381RAG5"/>
<dbReference type="EC" id="1.8.4.12" evidence="3"/>
<dbReference type="GO" id="GO:0005737">
    <property type="term" value="C:cytoplasm"/>
    <property type="evidence" value="ECO:0007669"/>
    <property type="project" value="TreeGrafter"/>
</dbReference>
<dbReference type="EMBL" id="UINC01001760">
    <property type="protein sequence ID" value="SUZ88204.1"/>
    <property type="molecule type" value="Genomic_DNA"/>
</dbReference>
<organism evidence="9">
    <name type="scientific">marine metagenome</name>
    <dbReference type="NCBI Taxonomy" id="408172"/>
    <lineage>
        <taxon>unclassified sequences</taxon>
        <taxon>metagenomes</taxon>
        <taxon>ecological metagenomes</taxon>
    </lineage>
</organism>
<reference evidence="9" key="1">
    <citation type="submission" date="2018-05" db="EMBL/GenBank/DDBJ databases">
        <authorList>
            <person name="Lanie J.A."/>
            <person name="Ng W.-L."/>
            <person name="Kazmierczak K.M."/>
            <person name="Andrzejewski T.M."/>
            <person name="Davidsen T.M."/>
            <person name="Wayne K.J."/>
            <person name="Tettelin H."/>
            <person name="Glass J.I."/>
            <person name="Rusch D."/>
            <person name="Podicherti R."/>
            <person name="Tsui H.-C.T."/>
            <person name="Winkler M.E."/>
        </authorList>
    </citation>
    <scope>NUCLEOTIDE SEQUENCE</scope>
</reference>
<feature type="domain" description="MsrB" evidence="8">
    <location>
        <begin position="29"/>
        <end position="151"/>
    </location>
</feature>
<dbReference type="InterPro" id="IPR002579">
    <property type="entry name" value="Met_Sox_Rdtase_MsrB_dom"/>
</dbReference>
<dbReference type="Gene3D" id="2.170.150.20">
    <property type="entry name" value="Peptide methionine sulfoxide reductase"/>
    <property type="match status" value="1"/>
</dbReference>
<gene>
    <name evidence="9" type="ORF">METZ01_LOCUS41058</name>
</gene>
<sequence length="154" mass="17334">VLKQKNIYIISSNYADSKGKMTDKKNLSEQDWKEVLTAEQFEICRKKGTELPFSGKYLDTKTKGTYTCLCCGNDLFLSESKFDSGCGWPSFSESLGDEKIKTQEDLSLSRQRTEVLCKHCDAHLGHVFEDGPAPTGLRYCINSVSIVLEENEES</sequence>
<dbReference type="GO" id="GO:0030091">
    <property type="term" value="P:protein repair"/>
    <property type="evidence" value="ECO:0007669"/>
    <property type="project" value="InterPro"/>
</dbReference>
<accession>A0A381RAG5</accession>
<keyword evidence="5" id="KW-0862">Zinc</keyword>
<evidence type="ECO:0000256" key="6">
    <source>
        <dbReference type="ARBA" id="ARBA00023002"/>
    </source>
</evidence>
<evidence type="ECO:0000256" key="7">
    <source>
        <dbReference type="ARBA" id="ARBA00048488"/>
    </source>
</evidence>